<proteinExistence type="inferred from homology"/>
<dbReference type="RefSeq" id="WP_256618534.1">
    <property type="nucleotide sequence ID" value="NZ_JANIBC010000002.1"/>
</dbReference>
<sequence length="405" mass="43147">MPWTDKPSGGPNNPGPWGRPNGNNGGGNNGGGGGGGNGPRRGPTSPDLEELLRSGRERFGRGRGGGAGGGGGVTAPSGPVFGLVIAGIIALWLFSGIYQVKPGERGVVTTFGNFTGLTGPGLNWHVPWPIQNAEKVDVVADREVRIGGNSSRVSMLTSDLNIVDVNMTVNYEVKPDETWDGGDETLPNAAKYLFNIEEPSVTVRAAAEAALREVVGANEFEPIVSRGRALVNQRTAEILQNTLDSYDSGVNIIRVNFGTASPPERVVPAQRDVIDANSQAERQVNVAQGIANRQIPVAQGEARQIVLDAEAYAARVVAEANGDAARFNAIYDEYAKAPEVTRQRMYLETMERVLGDMNKVVIDDDAGGTLPYLNLNELAREAQQNRPRRTSGSSQPQQRQPGGQE</sequence>
<feature type="compositionally biased region" description="Low complexity" evidence="4">
    <location>
        <begin position="9"/>
        <end position="22"/>
    </location>
</feature>
<feature type="region of interest" description="Disordered" evidence="4">
    <location>
        <begin position="1"/>
        <end position="48"/>
    </location>
</feature>
<keyword evidence="7" id="KW-1185">Reference proteome</keyword>
<dbReference type="AlphaFoldDB" id="A0A9X2L7U9"/>
<evidence type="ECO:0000256" key="4">
    <source>
        <dbReference type="SAM" id="MobiDB-lite"/>
    </source>
</evidence>
<dbReference type="Proteomes" id="UP001142610">
    <property type="component" value="Unassembled WGS sequence"/>
</dbReference>
<dbReference type="InterPro" id="IPR036013">
    <property type="entry name" value="Band_7/SPFH_dom_sf"/>
</dbReference>
<feature type="domain" description="Band 7" evidence="5">
    <location>
        <begin position="95"/>
        <end position="274"/>
    </location>
</feature>
<reference evidence="6" key="1">
    <citation type="submission" date="2022-07" db="EMBL/GenBank/DDBJ databases">
        <title>Parvularcula maris sp. nov., an algicidal bacterium isolated from seawater.</title>
        <authorList>
            <person name="Li F."/>
        </authorList>
    </citation>
    <scope>NUCLEOTIDE SEQUENCE</scope>
    <source>
        <strain evidence="6">BGMRC 0090</strain>
    </source>
</reference>
<organism evidence="6 7">
    <name type="scientific">Parvularcula maris</name>
    <dbReference type="NCBI Taxonomy" id="2965077"/>
    <lineage>
        <taxon>Bacteria</taxon>
        <taxon>Pseudomonadati</taxon>
        <taxon>Pseudomonadota</taxon>
        <taxon>Alphaproteobacteria</taxon>
        <taxon>Parvularculales</taxon>
        <taxon>Parvularculaceae</taxon>
        <taxon>Parvularcula</taxon>
    </lineage>
</organism>
<comment type="caution">
    <text evidence="6">The sequence shown here is derived from an EMBL/GenBank/DDBJ whole genome shotgun (WGS) entry which is preliminary data.</text>
</comment>
<evidence type="ECO:0000313" key="7">
    <source>
        <dbReference type="Proteomes" id="UP001142610"/>
    </source>
</evidence>
<dbReference type="GO" id="GO:0008233">
    <property type="term" value="F:peptidase activity"/>
    <property type="evidence" value="ECO:0007669"/>
    <property type="project" value="UniProtKB-KW"/>
</dbReference>
<dbReference type="SMART" id="SM00244">
    <property type="entry name" value="PHB"/>
    <property type="match status" value="1"/>
</dbReference>
<dbReference type="InterPro" id="IPR010201">
    <property type="entry name" value="HflK"/>
</dbReference>
<comment type="subcellular location">
    <subcellularLocation>
        <location evidence="1">Membrane</location>
        <topology evidence="1">Single-pass membrane protein</topology>
    </subcellularLocation>
</comment>
<comment type="function">
    <text evidence="3">HflC and HflK could encode or regulate a protease.</text>
</comment>
<dbReference type="NCBIfam" id="TIGR01933">
    <property type="entry name" value="hflK"/>
    <property type="match status" value="1"/>
</dbReference>
<dbReference type="EMBL" id="JANIBC010000002">
    <property type="protein sequence ID" value="MCQ8184686.1"/>
    <property type="molecule type" value="Genomic_DNA"/>
</dbReference>
<dbReference type="CDD" id="cd03404">
    <property type="entry name" value="SPFH_HflK"/>
    <property type="match status" value="1"/>
</dbReference>
<evidence type="ECO:0000256" key="1">
    <source>
        <dbReference type="ARBA" id="ARBA00004167"/>
    </source>
</evidence>
<evidence type="ECO:0000256" key="2">
    <source>
        <dbReference type="ARBA" id="ARBA00006971"/>
    </source>
</evidence>
<feature type="compositionally biased region" description="Gly residues" evidence="4">
    <location>
        <begin position="23"/>
        <end position="39"/>
    </location>
</feature>
<dbReference type="PANTHER" id="PTHR42911:SF1">
    <property type="entry name" value="MODULATOR OF FTSH PROTEASE HFLC"/>
    <property type="match status" value="1"/>
</dbReference>
<dbReference type="GO" id="GO:0016020">
    <property type="term" value="C:membrane"/>
    <property type="evidence" value="ECO:0007669"/>
    <property type="project" value="UniProtKB-SubCell"/>
</dbReference>
<dbReference type="PANTHER" id="PTHR42911">
    <property type="entry name" value="MODULATOR OF FTSH PROTEASE HFLC"/>
    <property type="match status" value="1"/>
</dbReference>
<feature type="compositionally biased region" description="Low complexity" evidence="4">
    <location>
        <begin position="390"/>
        <end position="405"/>
    </location>
</feature>
<evidence type="ECO:0000313" key="6">
    <source>
        <dbReference type="EMBL" id="MCQ8184686.1"/>
    </source>
</evidence>
<keyword evidence="6" id="KW-0645">Protease</keyword>
<name>A0A9X2L7U9_9PROT</name>
<evidence type="ECO:0000256" key="3">
    <source>
        <dbReference type="RuleBase" id="RU364113"/>
    </source>
</evidence>
<dbReference type="Pfam" id="PF01145">
    <property type="entry name" value="Band_7"/>
    <property type="match status" value="1"/>
</dbReference>
<keyword evidence="6" id="KW-0378">Hydrolase</keyword>
<dbReference type="GO" id="GO:0006508">
    <property type="term" value="P:proteolysis"/>
    <property type="evidence" value="ECO:0007669"/>
    <property type="project" value="UniProtKB-KW"/>
</dbReference>
<dbReference type="InterPro" id="IPR001107">
    <property type="entry name" value="Band_7"/>
</dbReference>
<dbReference type="SUPFAM" id="SSF117892">
    <property type="entry name" value="Band 7/SPFH domain"/>
    <property type="match status" value="1"/>
</dbReference>
<comment type="similarity">
    <text evidence="2 3">Belongs to the band 7/mec-2 family. HflK subfamily.</text>
</comment>
<evidence type="ECO:0000259" key="5">
    <source>
        <dbReference type="SMART" id="SM00244"/>
    </source>
</evidence>
<comment type="subunit">
    <text evidence="3">HflC and HflK may interact to form a multimeric complex.</text>
</comment>
<accession>A0A9X2L7U9</accession>
<protein>
    <recommendedName>
        <fullName evidence="3">Protein HflK</fullName>
    </recommendedName>
</protein>
<dbReference type="Gene3D" id="3.30.479.30">
    <property type="entry name" value="Band 7 domain"/>
    <property type="match status" value="1"/>
</dbReference>
<feature type="region of interest" description="Disordered" evidence="4">
    <location>
        <begin position="381"/>
        <end position="405"/>
    </location>
</feature>
<gene>
    <name evidence="6" type="primary">hflK</name>
    <name evidence="6" type="ORF">NOG11_04730</name>
</gene>